<reference evidence="2" key="1">
    <citation type="submission" date="2021-02" db="EMBL/GenBank/DDBJ databases">
        <title>First Annotated Genome of the Yellow-green Alga Tribonema minus.</title>
        <authorList>
            <person name="Mahan K.M."/>
        </authorList>
    </citation>
    <scope>NUCLEOTIDE SEQUENCE</scope>
    <source>
        <strain evidence="2">UTEX B ZZ1240</strain>
    </source>
</reference>
<dbReference type="Proteomes" id="UP000664859">
    <property type="component" value="Unassembled WGS sequence"/>
</dbReference>
<name>A0A835YMP7_9STRA</name>
<evidence type="ECO:0000256" key="1">
    <source>
        <dbReference type="SAM" id="SignalP"/>
    </source>
</evidence>
<dbReference type="AlphaFoldDB" id="A0A835YMP7"/>
<evidence type="ECO:0000313" key="3">
    <source>
        <dbReference type="Proteomes" id="UP000664859"/>
    </source>
</evidence>
<feature type="chain" id="PRO_5032414588" evidence="1">
    <location>
        <begin position="34"/>
        <end position="244"/>
    </location>
</feature>
<comment type="caution">
    <text evidence="2">The sequence shown here is derived from an EMBL/GenBank/DDBJ whole genome shotgun (WGS) entry which is preliminary data.</text>
</comment>
<protein>
    <submittedName>
        <fullName evidence="2">Uncharacterized protein</fullName>
    </submittedName>
</protein>
<proteinExistence type="predicted"/>
<keyword evidence="1" id="KW-0732">Signal</keyword>
<accession>A0A835YMP7</accession>
<keyword evidence="3" id="KW-1185">Reference proteome</keyword>
<gene>
    <name evidence="2" type="ORF">JKP88DRAFT_248817</name>
</gene>
<sequence length="244" mass="26089">MKLLLASCCGSRSVTLLFVRLIWASMILTLASSARTPLDCSFDELTNGDFVVTGDLSCHKDLSIQGAVNIFVQEPATISGLRLDVRSGATLIVSGQKLTLTAPKGRKRINNALMYKLKMILNVPVLCKLQTADDNDIPIDGGALNLVHSTAIFKNHVIFKDNMAYFGGALAGQGLKESNSETSSPDLELEASVRRSKLTFEAPVVFSGNQAGMSDTSQAAVMYTLGTDVVFQSPVLFVNNTAPG</sequence>
<feature type="signal peptide" evidence="1">
    <location>
        <begin position="1"/>
        <end position="33"/>
    </location>
</feature>
<evidence type="ECO:0000313" key="2">
    <source>
        <dbReference type="EMBL" id="KAG5177606.1"/>
    </source>
</evidence>
<organism evidence="2 3">
    <name type="scientific">Tribonema minus</name>
    <dbReference type="NCBI Taxonomy" id="303371"/>
    <lineage>
        <taxon>Eukaryota</taxon>
        <taxon>Sar</taxon>
        <taxon>Stramenopiles</taxon>
        <taxon>Ochrophyta</taxon>
        <taxon>PX clade</taxon>
        <taxon>Xanthophyceae</taxon>
        <taxon>Tribonematales</taxon>
        <taxon>Tribonemataceae</taxon>
        <taxon>Tribonema</taxon>
    </lineage>
</organism>
<dbReference type="EMBL" id="JAFCMP010000524">
    <property type="protein sequence ID" value="KAG5177606.1"/>
    <property type="molecule type" value="Genomic_DNA"/>
</dbReference>